<dbReference type="InParanoid" id="K1QTW8"/>
<reference evidence="1" key="1">
    <citation type="journal article" date="2012" name="Nature">
        <title>The oyster genome reveals stress adaptation and complexity of shell formation.</title>
        <authorList>
            <person name="Zhang G."/>
            <person name="Fang X."/>
            <person name="Guo X."/>
            <person name="Li L."/>
            <person name="Luo R."/>
            <person name="Xu F."/>
            <person name="Yang P."/>
            <person name="Zhang L."/>
            <person name="Wang X."/>
            <person name="Qi H."/>
            <person name="Xiong Z."/>
            <person name="Que H."/>
            <person name="Xie Y."/>
            <person name="Holland P.W."/>
            <person name="Paps J."/>
            <person name="Zhu Y."/>
            <person name="Wu F."/>
            <person name="Chen Y."/>
            <person name="Wang J."/>
            <person name="Peng C."/>
            <person name="Meng J."/>
            <person name="Yang L."/>
            <person name="Liu J."/>
            <person name="Wen B."/>
            <person name="Zhang N."/>
            <person name="Huang Z."/>
            <person name="Zhu Q."/>
            <person name="Feng Y."/>
            <person name="Mount A."/>
            <person name="Hedgecock D."/>
            <person name="Xu Z."/>
            <person name="Liu Y."/>
            <person name="Domazet-Loso T."/>
            <person name="Du Y."/>
            <person name="Sun X."/>
            <person name="Zhang S."/>
            <person name="Liu B."/>
            <person name="Cheng P."/>
            <person name="Jiang X."/>
            <person name="Li J."/>
            <person name="Fan D."/>
            <person name="Wang W."/>
            <person name="Fu W."/>
            <person name="Wang T."/>
            <person name="Wang B."/>
            <person name="Zhang J."/>
            <person name="Peng Z."/>
            <person name="Li Y."/>
            <person name="Li N."/>
            <person name="Wang J."/>
            <person name="Chen M."/>
            <person name="He Y."/>
            <person name="Tan F."/>
            <person name="Song X."/>
            <person name="Zheng Q."/>
            <person name="Huang R."/>
            <person name="Yang H."/>
            <person name="Du X."/>
            <person name="Chen L."/>
            <person name="Yang M."/>
            <person name="Gaffney P.M."/>
            <person name="Wang S."/>
            <person name="Luo L."/>
            <person name="She Z."/>
            <person name="Ming Y."/>
            <person name="Huang W."/>
            <person name="Zhang S."/>
            <person name="Huang B."/>
            <person name="Zhang Y."/>
            <person name="Qu T."/>
            <person name="Ni P."/>
            <person name="Miao G."/>
            <person name="Wang J."/>
            <person name="Wang Q."/>
            <person name="Steinberg C.E."/>
            <person name="Wang H."/>
            <person name="Li N."/>
            <person name="Qian L."/>
            <person name="Zhang G."/>
            <person name="Li Y."/>
            <person name="Yang H."/>
            <person name="Liu X."/>
            <person name="Wang J."/>
            <person name="Yin Y."/>
            <person name="Wang J."/>
        </authorList>
    </citation>
    <scope>NUCLEOTIDE SEQUENCE [LARGE SCALE GENOMIC DNA]</scope>
    <source>
        <strain evidence="1">05x7-T-G4-1.051#20</strain>
    </source>
</reference>
<dbReference type="AlphaFoldDB" id="K1QTW8"/>
<name>K1QTW8_MAGGI</name>
<sequence>MLQTSRIWTVVASGLKTLGESDVAGAGRRIPDCALTIAHVANMTVTAEICKGPVTSSCVHTACSRCKINGIAVGSQGK</sequence>
<evidence type="ECO:0000313" key="1">
    <source>
        <dbReference type="EMBL" id="EKC25001.1"/>
    </source>
</evidence>
<dbReference type="HOGENOM" id="CLU_2624414_0_0_1"/>
<organism evidence="1">
    <name type="scientific">Magallana gigas</name>
    <name type="common">Pacific oyster</name>
    <name type="synonym">Crassostrea gigas</name>
    <dbReference type="NCBI Taxonomy" id="29159"/>
    <lineage>
        <taxon>Eukaryota</taxon>
        <taxon>Metazoa</taxon>
        <taxon>Spiralia</taxon>
        <taxon>Lophotrochozoa</taxon>
        <taxon>Mollusca</taxon>
        <taxon>Bivalvia</taxon>
        <taxon>Autobranchia</taxon>
        <taxon>Pteriomorphia</taxon>
        <taxon>Ostreida</taxon>
        <taxon>Ostreoidea</taxon>
        <taxon>Ostreidae</taxon>
        <taxon>Magallana</taxon>
    </lineage>
</organism>
<gene>
    <name evidence="1" type="ORF">CGI_10011443</name>
</gene>
<proteinExistence type="predicted"/>
<protein>
    <submittedName>
        <fullName evidence="1">Uncharacterized protein</fullName>
    </submittedName>
</protein>
<accession>K1QTW8</accession>
<dbReference type="EMBL" id="JH815799">
    <property type="protein sequence ID" value="EKC25001.1"/>
    <property type="molecule type" value="Genomic_DNA"/>
</dbReference>